<dbReference type="GeneID" id="29072512"/>
<sequence length="163" mass="19252">MVHKIYDFLTNLEGEWISQQTVYYINTKKVNVHKIKNKIMRMKTNNINIIDTLSSSTNNIYTLKYVDLNTDNISSNIFIVRDQSNLGHLQKIYSESKQNYIYKLCSDSSLQIQYIDKVNCYSEYIYVLNKNFRISIGIMKKLEKYIAVSFTSHIKTIKSNLMY</sequence>
<reference evidence="1" key="1">
    <citation type="journal article" date="2016" name="BMC Biol.">
        <title>Parallel evolution of highly conserved plastid genome architecture in red seaweeds and seed plants.</title>
        <authorList>
            <person name="Lee J."/>
            <person name="Cho C.H."/>
            <person name="Park S.I."/>
            <person name="Choi J.W."/>
            <person name="Song H.S."/>
            <person name="West J.A."/>
            <person name="Bhattacharya D."/>
            <person name="Yoon H.S."/>
        </authorList>
    </citation>
    <scope>NUCLEOTIDE SEQUENCE</scope>
</reference>
<keyword evidence="1" id="KW-0934">Plastid</keyword>
<dbReference type="EMBL" id="KX284713">
    <property type="protein sequence ID" value="AOM65141.1"/>
    <property type="molecule type" value="Genomic_DNA"/>
</dbReference>
<organism evidence="1">
    <name type="scientific">Sebdenia flabellata</name>
    <dbReference type="NCBI Taxonomy" id="42024"/>
    <lineage>
        <taxon>Eukaryota</taxon>
        <taxon>Rhodophyta</taxon>
        <taxon>Florideophyceae</taxon>
        <taxon>Rhodymeniophycidae</taxon>
        <taxon>Sebdeniales</taxon>
        <taxon>Sebdeniaceae</taxon>
        <taxon>Sebdenia</taxon>
    </lineage>
</organism>
<geneLocation type="plastid" evidence="1"/>
<dbReference type="RefSeq" id="YP_009296206.1">
    <property type="nucleotide sequence ID" value="NC_031170.1"/>
</dbReference>
<dbReference type="Gene3D" id="2.40.128.20">
    <property type="match status" value="1"/>
</dbReference>
<protein>
    <recommendedName>
        <fullName evidence="2">Chromophore lyase CpcS/CpeS</fullName>
    </recommendedName>
</protein>
<gene>
    <name evidence="1" type="primary">ycf58</name>
    <name evidence="1" type="ORF">Sebd_054</name>
</gene>
<accession>A0A1C9C9T0</accession>
<dbReference type="InterPro" id="IPR012674">
    <property type="entry name" value="Calycin"/>
</dbReference>
<evidence type="ECO:0008006" key="2">
    <source>
        <dbReference type="Google" id="ProtNLM"/>
    </source>
</evidence>
<proteinExistence type="predicted"/>
<dbReference type="AlphaFoldDB" id="A0A1C9C9T0"/>
<name>A0A1C9C9T0_9FLOR</name>
<evidence type="ECO:0000313" key="1">
    <source>
        <dbReference type="EMBL" id="AOM65141.1"/>
    </source>
</evidence>